<feature type="region of interest" description="Disordered" evidence="2">
    <location>
        <begin position="274"/>
        <end position="324"/>
    </location>
</feature>
<dbReference type="GO" id="GO:0050660">
    <property type="term" value="F:flavin adenine dinucleotide binding"/>
    <property type="evidence" value="ECO:0007669"/>
    <property type="project" value="TreeGrafter"/>
</dbReference>
<evidence type="ECO:0000313" key="6">
    <source>
        <dbReference type="Proteomes" id="UP000318093"/>
    </source>
</evidence>
<name>A0A537JFQ7_9BACT</name>
<organism evidence="5 6">
    <name type="scientific">Candidatus Segetimicrobium genomatis</name>
    <dbReference type="NCBI Taxonomy" id="2569760"/>
    <lineage>
        <taxon>Bacteria</taxon>
        <taxon>Bacillati</taxon>
        <taxon>Candidatus Sysuimicrobiota</taxon>
        <taxon>Candidatus Sysuimicrobiia</taxon>
        <taxon>Candidatus Sysuimicrobiales</taxon>
        <taxon>Candidatus Segetimicrobiaceae</taxon>
        <taxon>Candidatus Segetimicrobium</taxon>
    </lineage>
</organism>
<sequence>RPAPKVIACPHETVALSAAHGFAQATGSPQALIVHVDQGTANLGGAVHNAARSRVPVFILAGRAPFTDRGELKGSRDSYVQFIQDIYDQAGIVRPYVKWEYELHRGANIGRIVQRALRLAVAEPAGPVYLTAPREILEEPVSFVELAPPALCAPPVPTVPEDAALREMGRWLCDAERPVAITSYIGRKPAAVAELVGLADQLALPVLEMLPRTSMNFPTDHPLYLGAERSARLDAADLVLIIDCDAPWIPSVSQPPAAARIIHLDVDPLKEDLATKSGAAGQPRWPSASTPGGRRSNATSGGCAPNGGTPRRPRPPANRSPPPG</sequence>
<dbReference type="Gene3D" id="3.40.50.970">
    <property type="match status" value="1"/>
</dbReference>
<comment type="similarity">
    <text evidence="1">Belongs to the TPP enzyme family.</text>
</comment>
<dbReference type="GO" id="GO:0000287">
    <property type="term" value="F:magnesium ion binding"/>
    <property type="evidence" value="ECO:0007669"/>
    <property type="project" value="InterPro"/>
</dbReference>
<feature type="non-terminal residue" evidence="5">
    <location>
        <position position="1"/>
    </location>
</feature>
<evidence type="ECO:0000313" key="5">
    <source>
        <dbReference type="EMBL" id="TMI82373.1"/>
    </source>
</evidence>
<dbReference type="PANTHER" id="PTHR18968">
    <property type="entry name" value="THIAMINE PYROPHOSPHATE ENZYMES"/>
    <property type="match status" value="1"/>
</dbReference>
<dbReference type="InterPro" id="IPR045229">
    <property type="entry name" value="TPP_enz"/>
</dbReference>
<feature type="compositionally biased region" description="Pro residues" evidence="2">
    <location>
        <begin position="315"/>
        <end position="324"/>
    </location>
</feature>
<dbReference type="Pfam" id="PF02776">
    <property type="entry name" value="TPP_enzyme_N"/>
    <property type="match status" value="1"/>
</dbReference>
<feature type="domain" description="Thiamine pyrophosphate enzyme central" evidence="3">
    <location>
        <begin position="171"/>
        <end position="269"/>
    </location>
</feature>
<gene>
    <name evidence="5" type="ORF">E6H03_05640</name>
</gene>
<dbReference type="AlphaFoldDB" id="A0A537JFQ7"/>
<dbReference type="SUPFAM" id="SSF52467">
    <property type="entry name" value="DHS-like NAD/FAD-binding domain"/>
    <property type="match status" value="1"/>
</dbReference>
<dbReference type="InterPro" id="IPR012000">
    <property type="entry name" value="Thiamin_PyroP_enz_cen_dom"/>
</dbReference>
<dbReference type="GO" id="GO:0005948">
    <property type="term" value="C:acetolactate synthase complex"/>
    <property type="evidence" value="ECO:0007669"/>
    <property type="project" value="TreeGrafter"/>
</dbReference>
<dbReference type="GO" id="GO:0030976">
    <property type="term" value="F:thiamine pyrophosphate binding"/>
    <property type="evidence" value="ECO:0007669"/>
    <property type="project" value="InterPro"/>
</dbReference>
<feature type="domain" description="Thiamine pyrophosphate enzyme N-terminal TPP-binding" evidence="4">
    <location>
        <begin position="4"/>
        <end position="83"/>
    </location>
</feature>
<reference evidence="5 6" key="1">
    <citation type="journal article" date="2019" name="Nat. Microbiol.">
        <title>Mediterranean grassland soil C-N compound turnover is dependent on rainfall and depth, and is mediated by genomically divergent microorganisms.</title>
        <authorList>
            <person name="Diamond S."/>
            <person name="Andeer P.F."/>
            <person name="Li Z."/>
            <person name="Crits-Christoph A."/>
            <person name="Burstein D."/>
            <person name="Anantharaman K."/>
            <person name="Lane K.R."/>
            <person name="Thomas B.C."/>
            <person name="Pan C."/>
            <person name="Northen T.R."/>
            <person name="Banfield J.F."/>
        </authorList>
    </citation>
    <scope>NUCLEOTIDE SEQUENCE [LARGE SCALE GENOMIC DNA]</scope>
    <source>
        <strain evidence="5">NP_6</strain>
    </source>
</reference>
<dbReference type="InterPro" id="IPR029035">
    <property type="entry name" value="DHS-like_NAD/FAD-binding_dom"/>
</dbReference>
<evidence type="ECO:0000259" key="4">
    <source>
        <dbReference type="Pfam" id="PF02776"/>
    </source>
</evidence>
<evidence type="ECO:0000256" key="2">
    <source>
        <dbReference type="SAM" id="MobiDB-lite"/>
    </source>
</evidence>
<dbReference type="GO" id="GO:0009099">
    <property type="term" value="P:L-valine biosynthetic process"/>
    <property type="evidence" value="ECO:0007669"/>
    <property type="project" value="TreeGrafter"/>
</dbReference>
<dbReference type="Gene3D" id="3.40.50.1220">
    <property type="entry name" value="TPP-binding domain"/>
    <property type="match status" value="1"/>
</dbReference>
<comment type="caution">
    <text evidence="5">The sequence shown here is derived from an EMBL/GenBank/DDBJ whole genome shotgun (WGS) entry which is preliminary data.</text>
</comment>
<dbReference type="Pfam" id="PF00205">
    <property type="entry name" value="TPP_enzyme_M"/>
    <property type="match status" value="1"/>
</dbReference>
<dbReference type="Proteomes" id="UP000318093">
    <property type="component" value="Unassembled WGS sequence"/>
</dbReference>
<dbReference type="EMBL" id="VBAN01000165">
    <property type="protein sequence ID" value="TMI82373.1"/>
    <property type="molecule type" value="Genomic_DNA"/>
</dbReference>
<dbReference type="GO" id="GO:0009097">
    <property type="term" value="P:isoleucine biosynthetic process"/>
    <property type="evidence" value="ECO:0007669"/>
    <property type="project" value="TreeGrafter"/>
</dbReference>
<evidence type="ECO:0000256" key="1">
    <source>
        <dbReference type="ARBA" id="ARBA00007812"/>
    </source>
</evidence>
<accession>A0A537JFQ7</accession>
<evidence type="ECO:0000259" key="3">
    <source>
        <dbReference type="Pfam" id="PF00205"/>
    </source>
</evidence>
<evidence type="ECO:0008006" key="7">
    <source>
        <dbReference type="Google" id="ProtNLM"/>
    </source>
</evidence>
<dbReference type="InterPro" id="IPR012001">
    <property type="entry name" value="Thiamin_PyroP_enz_TPP-bd_dom"/>
</dbReference>
<dbReference type="InterPro" id="IPR029061">
    <property type="entry name" value="THDP-binding"/>
</dbReference>
<dbReference type="PANTHER" id="PTHR18968:SF164">
    <property type="entry name" value="PYRUVATE DECARBOXYLASE"/>
    <property type="match status" value="1"/>
</dbReference>
<proteinExistence type="inferred from homology"/>
<dbReference type="GO" id="GO:0003984">
    <property type="term" value="F:acetolactate synthase activity"/>
    <property type="evidence" value="ECO:0007669"/>
    <property type="project" value="TreeGrafter"/>
</dbReference>
<dbReference type="SUPFAM" id="SSF52518">
    <property type="entry name" value="Thiamin diphosphate-binding fold (THDP-binding)"/>
    <property type="match status" value="1"/>
</dbReference>
<dbReference type="CDD" id="cd07035">
    <property type="entry name" value="TPP_PYR_POX_like"/>
    <property type="match status" value="1"/>
</dbReference>
<protein>
    <recommendedName>
        <fullName evidence="7">Thiamine pyrophosphate-requiring protein</fullName>
    </recommendedName>
</protein>